<feature type="non-terminal residue" evidence="2">
    <location>
        <position position="1"/>
    </location>
</feature>
<keyword evidence="3" id="KW-1185">Reference proteome</keyword>
<name>A0ABR1L4H9_9PEZI</name>
<evidence type="ECO:0000313" key="3">
    <source>
        <dbReference type="Proteomes" id="UP001360953"/>
    </source>
</evidence>
<proteinExistence type="predicted"/>
<gene>
    <name evidence="2" type="ORF">J3D65DRAFT_640332</name>
</gene>
<feature type="compositionally biased region" description="Basic residues" evidence="1">
    <location>
        <begin position="85"/>
        <end position="98"/>
    </location>
</feature>
<accession>A0ABR1L4H9</accession>
<evidence type="ECO:0000256" key="1">
    <source>
        <dbReference type="SAM" id="MobiDB-lite"/>
    </source>
</evidence>
<organism evidence="2 3">
    <name type="scientific">Phyllosticta citribraziliensis</name>
    <dbReference type="NCBI Taxonomy" id="989973"/>
    <lineage>
        <taxon>Eukaryota</taxon>
        <taxon>Fungi</taxon>
        <taxon>Dikarya</taxon>
        <taxon>Ascomycota</taxon>
        <taxon>Pezizomycotina</taxon>
        <taxon>Dothideomycetes</taxon>
        <taxon>Dothideomycetes incertae sedis</taxon>
        <taxon>Botryosphaeriales</taxon>
        <taxon>Phyllostictaceae</taxon>
        <taxon>Phyllosticta</taxon>
    </lineage>
</organism>
<dbReference type="GeneID" id="92034685"/>
<comment type="caution">
    <text evidence="2">The sequence shown here is derived from an EMBL/GenBank/DDBJ whole genome shotgun (WGS) entry which is preliminary data.</text>
</comment>
<feature type="region of interest" description="Disordered" evidence="1">
    <location>
        <begin position="65"/>
        <end position="98"/>
    </location>
</feature>
<sequence>HFSLDSLRELFQYRPDTTSDTHATCKPDGRQRIKAPAMLYGDTSTWNHFSLDSLRELFQYRPDTTSDTHATLNASDASLTDGSISKHHRPRCPRRVRS</sequence>
<reference evidence="2 3" key="1">
    <citation type="submission" date="2024-04" db="EMBL/GenBank/DDBJ databases">
        <title>Phyllosticta paracitricarpa is synonymous to the EU quarantine fungus P. citricarpa based on phylogenomic analyses.</title>
        <authorList>
            <consortium name="Lawrence Berkeley National Laboratory"/>
            <person name="Van ingen-buijs V.A."/>
            <person name="Van westerhoven A.C."/>
            <person name="Haridas S."/>
            <person name="Skiadas P."/>
            <person name="Martin F."/>
            <person name="Groenewald J.Z."/>
            <person name="Crous P.W."/>
            <person name="Seidl M.F."/>
        </authorList>
    </citation>
    <scope>NUCLEOTIDE SEQUENCE [LARGE SCALE GENOMIC DNA]</scope>
    <source>
        <strain evidence="2 3">CPC 17464</strain>
    </source>
</reference>
<evidence type="ECO:0000313" key="2">
    <source>
        <dbReference type="EMBL" id="KAK7530144.1"/>
    </source>
</evidence>
<protein>
    <submittedName>
        <fullName evidence="2">Uncharacterized protein</fullName>
    </submittedName>
</protein>
<dbReference type="Proteomes" id="UP001360953">
    <property type="component" value="Unassembled WGS sequence"/>
</dbReference>
<dbReference type="EMBL" id="JBBPEH010000014">
    <property type="protein sequence ID" value="KAK7530144.1"/>
    <property type="molecule type" value="Genomic_DNA"/>
</dbReference>
<dbReference type="RefSeq" id="XP_066650383.1">
    <property type="nucleotide sequence ID" value="XM_066801779.1"/>
</dbReference>
<feature type="compositionally biased region" description="Polar residues" evidence="1">
    <location>
        <begin position="65"/>
        <end position="83"/>
    </location>
</feature>